<dbReference type="STRING" id="436017.A4S9V0"/>
<feature type="active site" evidence="11">
    <location>
        <position position="56"/>
    </location>
</feature>
<dbReference type="InterPro" id="IPR034161">
    <property type="entry name" value="Pepsin-like_plant"/>
</dbReference>
<keyword evidence="6" id="KW-0378">Hydrolase</keyword>
<dbReference type="Pfam" id="PF14543">
    <property type="entry name" value="TAXi_N"/>
    <property type="match status" value="1"/>
</dbReference>
<dbReference type="InterPro" id="IPR001969">
    <property type="entry name" value="Aspartic_peptidase_AS"/>
</dbReference>
<feature type="active site" evidence="11">
    <location>
        <position position="260"/>
    </location>
</feature>
<evidence type="ECO:0000256" key="2">
    <source>
        <dbReference type="ARBA" id="ARBA00022670"/>
    </source>
</evidence>
<evidence type="ECO:0000256" key="10">
    <source>
        <dbReference type="ARBA" id="ARBA00046288"/>
    </source>
</evidence>
<dbReference type="Gene3D" id="2.40.70.10">
    <property type="entry name" value="Acid Proteases"/>
    <property type="match status" value="2"/>
</dbReference>
<dbReference type="OrthoDB" id="2747330at2759"/>
<comment type="similarity">
    <text evidence="1">Belongs to the peptidase A1 family.</text>
</comment>
<dbReference type="AlphaFoldDB" id="A4S9V0"/>
<dbReference type="GO" id="GO:0004190">
    <property type="term" value="F:aspartic-type endopeptidase activity"/>
    <property type="evidence" value="ECO:0007669"/>
    <property type="project" value="UniProtKB-KW"/>
</dbReference>
<keyword evidence="4" id="KW-0732">Signal</keyword>
<dbReference type="InterPro" id="IPR033121">
    <property type="entry name" value="PEPTIDASE_A1"/>
</dbReference>
<reference evidence="15 16" key="1">
    <citation type="journal article" date="2007" name="Proc. Natl. Acad. Sci. U.S.A.">
        <title>The tiny eukaryote Ostreococcus provides genomic insights into the paradox of plankton speciation.</title>
        <authorList>
            <person name="Palenik B."/>
            <person name="Grimwood J."/>
            <person name="Aerts A."/>
            <person name="Rouze P."/>
            <person name="Salamov A."/>
            <person name="Putnam N."/>
            <person name="Dupont C."/>
            <person name="Jorgensen R."/>
            <person name="Derelle E."/>
            <person name="Rombauts S."/>
            <person name="Zhou K."/>
            <person name="Otillar R."/>
            <person name="Merchant S.S."/>
            <person name="Podell S."/>
            <person name="Gaasterland T."/>
            <person name="Napoli C."/>
            <person name="Gendler K."/>
            <person name="Manuell A."/>
            <person name="Tai V."/>
            <person name="Vallon O."/>
            <person name="Piganeau G."/>
            <person name="Jancek S."/>
            <person name="Heijde M."/>
            <person name="Jabbari K."/>
            <person name="Bowler C."/>
            <person name="Lohr M."/>
            <person name="Robbens S."/>
            <person name="Werner G."/>
            <person name="Dubchak I."/>
            <person name="Pazour G.J."/>
            <person name="Ren Q."/>
            <person name="Paulsen I."/>
            <person name="Delwiche C."/>
            <person name="Schmutz J."/>
            <person name="Rokhsar D."/>
            <person name="Van de Peer Y."/>
            <person name="Moreau H."/>
            <person name="Grigoriev I.V."/>
        </authorList>
    </citation>
    <scope>NUCLEOTIDE SEQUENCE [LARGE SCALE GENOMIC DNA]</scope>
    <source>
        <strain evidence="15 16">CCE9901</strain>
    </source>
</reference>
<organism evidence="15 16">
    <name type="scientific">Ostreococcus lucimarinus (strain CCE9901)</name>
    <dbReference type="NCBI Taxonomy" id="436017"/>
    <lineage>
        <taxon>Eukaryota</taxon>
        <taxon>Viridiplantae</taxon>
        <taxon>Chlorophyta</taxon>
        <taxon>Mamiellophyceae</taxon>
        <taxon>Mamiellales</taxon>
        <taxon>Bathycoccaceae</taxon>
        <taxon>Ostreococcus</taxon>
    </lineage>
</organism>
<sequence>MRRTTIERDARPSARARSTAATASAATRLRGGVLGTGTLVAEYALADGQTYDLIVDTGSARTYVPCKGCARCGEHAHGYYDYDRSMEFERLDCGEASDATLCEETMKGTCQSDGRCSYVVSYAEGSSSRGYVVRDRVRLGEGTLSAMLAFGCEEAETNAIYEQKADGLFGFGRGTATVHAQLASAGLIENVFSFCVEGFGANGGVLTLGRFDFGADAPALARTPLVADPANPAFHNVRTSSWKLGDSLIEHLNSYTTTLDSGTTFTFVPRSVWVSFKTRLDTQATQAGLEIVAGPDPQYDDVCYGVSAAAMNMTLSQSTVSEWFPPLTIAYEGGVSLTLGPENYLFAHETNSAAFCVGIFANPNNQILLGQITMRDTLMEFDVANSRVGMAPANCRRLREKYTHDSPEPTPSNSSTPSGGGDALTEVFVSLGALIVAIIGVCFGSKKLQRSDVFANAFTWASRGNERQWQRLEDDVSIDAQIEMSDMP</sequence>
<dbReference type="PANTHER" id="PTHR13683">
    <property type="entry name" value="ASPARTYL PROTEASES"/>
    <property type="match status" value="1"/>
</dbReference>
<keyword evidence="3 13" id="KW-0812">Transmembrane</keyword>
<keyword evidence="2" id="KW-0645">Protease</keyword>
<accession>A4S9V0</accession>
<dbReference type="InterPro" id="IPR032799">
    <property type="entry name" value="TAXi_C"/>
</dbReference>
<dbReference type="GeneID" id="5006189"/>
<feature type="domain" description="Peptidase A1" evidence="14">
    <location>
        <begin position="39"/>
        <end position="391"/>
    </location>
</feature>
<dbReference type="PROSITE" id="PS51767">
    <property type="entry name" value="PEPTIDASE_A1"/>
    <property type="match status" value="1"/>
</dbReference>
<keyword evidence="9" id="KW-0325">Glycoprotein</keyword>
<evidence type="ECO:0000256" key="6">
    <source>
        <dbReference type="ARBA" id="ARBA00022801"/>
    </source>
</evidence>
<keyword evidence="16" id="KW-1185">Reference proteome</keyword>
<name>A4S9V0_OSTLU</name>
<dbReference type="Proteomes" id="UP000001568">
    <property type="component" value="Chromosome 17"/>
</dbReference>
<dbReference type="InterPro" id="IPR021109">
    <property type="entry name" value="Peptidase_aspartic_dom_sf"/>
</dbReference>
<proteinExistence type="inferred from homology"/>
<evidence type="ECO:0000256" key="11">
    <source>
        <dbReference type="PIRSR" id="PIRSR601461-1"/>
    </source>
</evidence>
<dbReference type="InterPro" id="IPR032861">
    <property type="entry name" value="TAXi_N"/>
</dbReference>
<dbReference type="HOGENOM" id="CLU_559470_0_0_1"/>
<keyword evidence="8 13" id="KW-0472">Membrane</keyword>
<dbReference type="PROSITE" id="PS00141">
    <property type="entry name" value="ASP_PROTEASE"/>
    <property type="match status" value="1"/>
</dbReference>
<keyword evidence="7 13" id="KW-1133">Transmembrane helix</keyword>
<dbReference type="PANTHER" id="PTHR13683:SF375">
    <property type="entry name" value="PEPTIDASE A1 DOMAIN-CONTAINING PROTEIN"/>
    <property type="match status" value="1"/>
</dbReference>
<dbReference type="GO" id="GO:0012505">
    <property type="term" value="C:endomembrane system"/>
    <property type="evidence" value="ECO:0007669"/>
    <property type="project" value="UniProtKB-SubCell"/>
</dbReference>
<evidence type="ECO:0000256" key="7">
    <source>
        <dbReference type="ARBA" id="ARBA00022989"/>
    </source>
</evidence>
<feature type="transmembrane region" description="Helical" evidence="13">
    <location>
        <begin position="423"/>
        <end position="443"/>
    </location>
</feature>
<dbReference type="InterPro" id="IPR001461">
    <property type="entry name" value="Aspartic_peptidase_A1"/>
</dbReference>
<dbReference type="GO" id="GO:0006508">
    <property type="term" value="P:proteolysis"/>
    <property type="evidence" value="ECO:0007669"/>
    <property type="project" value="UniProtKB-KW"/>
</dbReference>
<dbReference type="RefSeq" id="XP_001422234.1">
    <property type="nucleotide sequence ID" value="XM_001422197.1"/>
</dbReference>
<evidence type="ECO:0000256" key="5">
    <source>
        <dbReference type="ARBA" id="ARBA00022750"/>
    </source>
</evidence>
<dbReference type="OMA" id="MASANCE"/>
<gene>
    <name evidence="15" type="ORF">OSTLU_28323</name>
</gene>
<evidence type="ECO:0000256" key="12">
    <source>
        <dbReference type="SAM" id="MobiDB-lite"/>
    </source>
</evidence>
<evidence type="ECO:0000256" key="8">
    <source>
        <dbReference type="ARBA" id="ARBA00023136"/>
    </source>
</evidence>
<dbReference type="eggNOG" id="KOG1339">
    <property type="taxonomic scope" value="Eukaryota"/>
</dbReference>
<comment type="subcellular location">
    <subcellularLocation>
        <location evidence="10">Endomembrane system</location>
        <topology evidence="10">Single-pass type I membrane protein</topology>
    </subcellularLocation>
</comment>
<dbReference type="CDD" id="cd05476">
    <property type="entry name" value="pepsin_A_like_plant"/>
    <property type="match status" value="1"/>
</dbReference>
<evidence type="ECO:0000313" key="16">
    <source>
        <dbReference type="Proteomes" id="UP000001568"/>
    </source>
</evidence>
<evidence type="ECO:0000313" key="15">
    <source>
        <dbReference type="EMBL" id="ABP00551.1"/>
    </source>
</evidence>
<evidence type="ECO:0000256" key="13">
    <source>
        <dbReference type="SAM" id="Phobius"/>
    </source>
</evidence>
<evidence type="ECO:0000256" key="4">
    <source>
        <dbReference type="ARBA" id="ARBA00022729"/>
    </source>
</evidence>
<evidence type="ECO:0000256" key="9">
    <source>
        <dbReference type="ARBA" id="ARBA00023180"/>
    </source>
</evidence>
<evidence type="ECO:0000256" key="3">
    <source>
        <dbReference type="ARBA" id="ARBA00022692"/>
    </source>
</evidence>
<dbReference type="Gramene" id="ABP00551">
    <property type="protein sequence ID" value="ABP00551"/>
    <property type="gene ID" value="OSTLU_28323"/>
</dbReference>
<dbReference type="KEGG" id="olu:OSTLU_28323"/>
<dbReference type="SUPFAM" id="SSF50630">
    <property type="entry name" value="Acid proteases"/>
    <property type="match status" value="1"/>
</dbReference>
<keyword evidence="5" id="KW-0064">Aspartyl protease</keyword>
<dbReference type="EMBL" id="CP000597">
    <property type="protein sequence ID" value="ABP00551.1"/>
    <property type="molecule type" value="Genomic_DNA"/>
</dbReference>
<protein>
    <recommendedName>
        <fullName evidence="14">Peptidase A1 domain-containing protein</fullName>
    </recommendedName>
</protein>
<evidence type="ECO:0000259" key="14">
    <source>
        <dbReference type="PROSITE" id="PS51767"/>
    </source>
</evidence>
<dbReference type="Pfam" id="PF14541">
    <property type="entry name" value="TAXi_C"/>
    <property type="match status" value="1"/>
</dbReference>
<feature type="region of interest" description="Disordered" evidence="12">
    <location>
        <begin position="1"/>
        <end position="21"/>
    </location>
</feature>
<feature type="compositionally biased region" description="Basic and acidic residues" evidence="12">
    <location>
        <begin position="1"/>
        <end position="12"/>
    </location>
</feature>
<evidence type="ECO:0000256" key="1">
    <source>
        <dbReference type="ARBA" id="ARBA00007447"/>
    </source>
</evidence>